<keyword evidence="1" id="KW-0812">Transmembrane</keyword>
<evidence type="ECO:0000259" key="2">
    <source>
        <dbReference type="Pfam" id="PF02397"/>
    </source>
</evidence>
<gene>
    <name evidence="3" type="primary">wcaJ</name>
    <name evidence="3" type="ORF">AArcS_0487</name>
</gene>
<keyword evidence="1" id="KW-0472">Membrane</keyword>
<evidence type="ECO:0000256" key="1">
    <source>
        <dbReference type="SAM" id="Phobius"/>
    </source>
</evidence>
<organism evidence="3 4">
    <name type="scientific">Natranaeroarchaeum sulfidigenes</name>
    <dbReference type="NCBI Taxonomy" id="2784880"/>
    <lineage>
        <taxon>Archaea</taxon>
        <taxon>Methanobacteriati</taxon>
        <taxon>Methanobacteriota</taxon>
        <taxon>Stenosarchaea group</taxon>
        <taxon>Halobacteria</taxon>
        <taxon>Halobacteriales</taxon>
        <taxon>Natronoarchaeaceae</taxon>
        <taxon>Natranaeroarchaeum</taxon>
    </lineage>
</organism>
<dbReference type="Pfam" id="PF02397">
    <property type="entry name" value="Bac_transf"/>
    <property type="match status" value="1"/>
</dbReference>
<keyword evidence="1" id="KW-1133">Transmembrane helix</keyword>
<dbReference type="AlphaFoldDB" id="A0A897MU42"/>
<dbReference type="Proteomes" id="UP000663586">
    <property type="component" value="Chromosome"/>
</dbReference>
<dbReference type="KEGG" id="hara:AArcS_0487"/>
<proteinExistence type="predicted"/>
<dbReference type="GeneID" id="70683868"/>
<dbReference type="RefSeq" id="WP_238478827.1">
    <property type="nucleotide sequence ID" value="NZ_CP064786.1"/>
</dbReference>
<sequence length="473" mass="52561">MLTGWPYRIASAIGTVVLALTAVLVANHPVPQRVFTEYVPLFNRLEPTVLWGSSLVLVVGLTVGAVTLALVPLYKPRPRRVLDTVALTEKRLVASGLALAAIGFFNFSYRVPRATLVMTMGLLGLALPVWFVWIRHRPDTDGSRTIIVGDDPAQIERLQPDVDSPLLGYLCPTHAVKQIPVPGSSHREPETVVADGGDVGLKRLGGLSRLEDILVEHDIDTVVLAFHQPDRQEFFGALHACHDHGVNAKVHRDYADSVLVSEGSVGTLVDVDLKPWDAQDLVFKRLFDIAFAGSALLVLAPVIGLIALAIKIEGHGPIFYEQERTCLDGDTFIVRKFRTLIPTDSDVDLDIEEDRETPLGNFLRTTHLDEIPQLWPILAGQMSVVGPRPAITELEPGYRDEVDEWQQRWFVKPGLTGLAQINDATGHEPEKKLRYDVQYIRKQSFWFDVKIVLRQLWKVVEDVIGLVGTKESK</sequence>
<dbReference type="PANTHER" id="PTHR30576">
    <property type="entry name" value="COLANIC BIOSYNTHESIS UDP-GLUCOSE LIPID CARRIER TRANSFERASE"/>
    <property type="match status" value="1"/>
</dbReference>
<dbReference type="EMBL" id="CP064786">
    <property type="protein sequence ID" value="QSG01716.1"/>
    <property type="molecule type" value="Genomic_DNA"/>
</dbReference>
<evidence type="ECO:0000313" key="4">
    <source>
        <dbReference type="Proteomes" id="UP000663586"/>
    </source>
</evidence>
<keyword evidence="3" id="KW-0808">Transferase</keyword>
<reference evidence="3" key="1">
    <citation type="submission" date="2020-11" db="EMBL/GenBank/DDBJ databases">
        <title>Carbohydrate-dependent, anaerobic sulfur respiration: A novel catabolism in halophilic archaea.</title>
        <authorList>
            <person name="Sorokin D.Y."/>
            <person name="Messina E."/>
            <person name="Smedile F."/>
            <person name="La Cono V."/>
            <person name="Hallsworth J.E."/>
            <person name="Yakimov M.M."/>
        </authorList>
    </citation>
    <scope>NUCLEOTIDE SEQUENCE</scope>
    <source>
        <strain evidence="3">AArc-S</strain>
    </source>
</reference>
<protein>
    <submittedName>
        <fullName evidence="3">Sugar transferase involved in lipopolysaccharidesynthesis</fullName>
    </submittedName>
</protein>
<dbReference type="InterPro" id="IPR003362">
    <property type="entry name" value="Bact_transf"/>
</dbReference>
<feature type="domain" description="Bacterial sugar transferase" evidence="2">
    <location>
        <begin position="284"/>
        <end position="460"/>
    </location>
</feature>
<dbReference type="GO" id="GO:0016780">
    <property type="term" value="F:phosphotransferase activity, for other substituted phosphate groups"/>
    <property type="evidence" value="ECO:0007669"/>
    <property type="project" value="TreeGrafter"/>
</dbReference>
<feature type="transmembrane region" description="Helical" evidence="1">
    <location>
        <begin position="49"/>
        <end position="71"/>
    </location>
</feature>
<feature type="transmembrane region" description="Helical" evidence="1">
    <location>
        <begin position="92"/>
        <end position="109"/>
    </location>
</feature>
<evidence type="ECO:0000313" key="3">
    <source>
        <dbReference type="EMBL" id="QSG01716.1"/>
    </source>
</evidence>
<keyword evidence="4" id="KW-1185">Reference proteome</keyword>
<feature type="transmembrane region" description="Helical" evidence="1">
    <location>
        <begin position="115"/>
        <end position="134"/>
    </location>
</feature>
<accession>A0A897MU42</accession>
<dbReference type="PANTHER" id="PTHR30576:SF0">
    <property type="entry name" value="UNDECAPRENYL-PHOSPHATE N-ACETYLGALACTOSAMINYL 1-PHOSPHATE TRANSFERASE-RELATED"/>
    <property type="match status" value="1"/>
</dbReference>
<feature type="transmembrane region" description="Helical" evidence="1">
    <location>
        <begin position="289"/>
        <end position="310"/>
    </location>
</feature>
<name>A0A897MU42_9EURY</name>